<evidence type="ECO:0000256" key="3">
    <source>
        <dbReference type="ARBA" id="ARBA00023274"/>
    </source>
</evidence>
<feature type="region of interest" description="Disordered" evidence="6">
    <location>
        <begin position="48"/>
        <end position="99"/>
    </location>
</feature>
<keyword evidence="5" id="KW-0694">RNA-binding</keyword>
<organism evidence="7 8">
    <name type="scientific">Candidatus Megaera venefica</name>
    <dbReference type="NCBI Taxonomy" id="2055910"/>
    <lineage>
        <taxon>Bacteria</taxon>
        <taxon>Pseudomonadati</taxon>
        <taxon>Pseudomonadota</taxon>
        <taxon>Alphaproteobacteria</taxon>
        <taxon>Rickettsiales</taxon>
        <taxon>Rickettsiaceae</taxon>
        <taxon>Candidatus Megaera</taxon>
    </lineage>
</organism>
<dbReference type="PANTHER" id="PTHR10746">
    <property type="entry name" value="50S RIBOSOMAL PROTEIN L4"/>
    <property type="match status" value="1"/>
</dbReference>
<dbReference type="RefSeq" id="WP_322776065.1">
    <property type="nucleotide sequence ID" value="NZ_JARJFB010000004.1"/>
</dbReference>
<evidence type="ECO:0000256" key="2">
    <source>
        <dbReference type="ARBA" id="ARBA00022980"/>
    </source>
</evidence>
<keyword evidence="8" id="KW-1185">Reference proteome</keyword>
<evidence type="ECO:0000313" key="8">
    <source>
        <dbReference type="Proteomes" id="UP001291687"/>
    </source>
</evidence>
<dbReference type="PANTHER" id="PTHR10746:SF6">
    <property type="entry name" value="LARGE RIBOSOMAL SUBUNIT PROTEIN UL4M"/>
    <property type="match status" value="1"/>
</dbReference>
<reference evidence="7 8" key="1">
    <citation type="submission" date="2023-03" db="EMBL/GenBank/DDBJ databases">
        <title>Host association and intracellularity evolved multiple times independently in the Rickettsiales.</title>
        <authorList>
            <person name="Castelli M."/>
            <person name="Nardi T."/>
            <person name="Gammuto L."/>
            <person name="Bellinzona G."/>
            <person name="Sabaneyeva E."/>
            <person name="Potekhin A."/>
            <person name="Serra V."/>
            <person name="Petroni G."/>
            <person name="Sassera D."/>
        </authorList>
    </citation>
    <scope>NUCLEOTIDE SEQUENCE [LARGE SCALE GENOMIC DNA]</scope>
    <source>
        <strain evidence="7 8">Sr 2-6</strain>
    </source>
</reference>
<comment type="function">
    <text evidence="5">One of the primary rRNA binding proteins, this protein initially binds near the 5'-end of the 23S rRNA. It is important during the early stages of 50S assembly. It makes multiple contacts with different domains of the 23S rRNA in the assembled 50S subunit and ribosome.</text>
</comment>
<dbReference type="GO" id="GO:0005840">
    <property type="term" value="C:ribosome"/>
    <property type="evidence" value="ECO:0007669"/>
    <property type="project" value="UniProtKB-KW"/>
</dbReference>
<proteinExistence type="inferred from homology"/>
<dbReference type="Pfam" id="PF00573">
    <property type="entry name" value="Ribosomal_L4"/>
    <property type="match status" value="1"/>
</dbReference>
<sequence length="207" mass="22292">MKADLVSLKNQVVGEVSLSEAIFGLEAREDIIKRVIDWQRAKARSGTHAVKTVGEVSGSNKKPFKQKGTGNARQGNARGVQRRGGGIAHGPQVRSHETSLQKKVRKLGLRHALSIKLAAGALHFVDSVEMKQPKTAELVKALANFGGGRFFVIDGAAFVEKNLKLSAASAINTCVVPVIGANVYDIIRSDHVLISKDALPLLEERLK</sequence>
<dbReference type="SUPFAM" id="SSF52166">
    <property type="entry name" value="Ribosomal protein L4"/>
    <property type="match status" value="1"/>
</dbReference>
<comment type="subunit">
    <text evidence="5">Part of the 50S ribosomal subunit.</text>
</comment>
<keyword evidence="2 5" id="KW-0689">Ribosomal protein</keyword>
<keyword evidence="3 5" id="KW-0687">Ribonucleoprotein</keyword>
<comment type="function">
    <text evidence="5">Forms part of the polypeptide exit tunnel.</text>
</comment>
<dbReference type="InterPro" id="IPR023574">
    <property type="entry name" value="Ribosomal_uL4_dom_sf"/>
</dbReference>
<dbReference type="InterPro" id="IPR013005">
    <property type="entry name" value="Ribosomal_uL4-like"/>
</dbReference>
<accession>A0ABU5NAG0</accession>
<comment type="caution">
    <text evidence="7">The sequence shown here is derived from an EMBL/GenBank/DDBJ whole genome shotgun (WGS) entry which is preliminary data.</text>
</comment>
<dbReference type="NCBIfam" id="TIGR03953">
    <property type="entry name" value="rplD_bact"/>
    <property type="match status" value="1"/>
</dbReference>
<evidence type="ECO:0000256" key="1">
    <source>
        <dbReference type="ARBA" id="ARBA00010528"/>
    </source>
</evidence>
<comment type="similarity">
    <text evidence="1 5">Belongs to the universal ribosomal protein uL4 family.</text>
</comment>
<dbReference type="HAMAP" id="MF_01328_B">
    <property type="entry name" value="Ribosomal_uL4_B"/>
    <property type="match status" value="1"/>
</dbReference>
<name>A0ABU5NAG0_9RICK</name>
<evidence type="ECO:0000256" key="6">
    <source>
        <dbReference type="SAM" id="MobiDB-lite"/>
    </source>
</evidence>
<evidence type="ECO:0000256" key="5">
    <source>
        <dbReference type="HAMAP-Rule" id="MF_01328"/>
    </source>
</evidence>
<dbReference type="Gene3D" id="3.40.1370.10">
    <property type="match status" value="1"/>
</dbReference>
<dbReference type="Proteomes" id="UP001291687">
    <property type="component" value="Unassembled WGS sequence"/>
</dbReference>
<evidence type="ECO:0000256" key="4">
    <source>
        <dbReference type="ARBA" id="ARBA00035244"/>
    </source>
</evidence>
<protein>
    <recommendedName>
        <fullName evidence="4 5">Large ribosomal subunit protein uL4</fullName>
    </recommendedName>
</protein>
<keyword evidence="5" id="KW-0699">rRNA-binding</keyword>
<dbReference type="InterPro" id="IPR002136">
    <property type="entry name" value="Ribosomal_uL4"/>
</dbReference>
<dbReference type="EMBL" id="JARJFB010000004">
    <property type="protein sequence ID" value="MEA0970158.1"/>
    <property type="molecule type" value="Genomic_DNA"/>
</dbReference>
<evidence type="ECO:0000313" key="7">
    <source>
        <dbReference type="EMBL" id="MEA0970158.1"/>
    </source>
</evidence>
<gene>
    <name evidence="5" type="primary">rplD</name>
    <name evidence="7" type="ORF">Megvenef_00110</name>
</gene>